<sequence length="624" mass="70761">MKRCFNILLLLCMAGLSVNAQQLYEPRNIRKAYENNTRSRSGNPGSKYWQNKGRYDIHITVAPPSPTVYGKESVTYINNSPDALQTLVFHLICNVHKPQAPRSGYVSKDYLASGVVIDTLLINGSLVPFNNDIGTVGVVNLPTPLGAKDSLQLKISWHYDLSLESGREGIIDSATYFLAYYYPRVAVYDDYNGWDMLEHNGRAEFYNDFNDYRVAVKVPKNYVVWGTGNLLNADEVLQPAYAARLKSSYNSDSLVHIATKAEMATGKVTQQQDWNTWKFSYDHITDVTLGLSSHYTWDAASVMVDSTTRRRSSIQAAYNDTAYDFHSSIRFAHNALNWFSHQWPGVAYPYPVMTAFQGYGDMEYPMMVNDGSMGKNLSFAQFLQDHEMAHTYFPFYMGINESRYAFMDEGWATTFEYLARINEKGKNSADDLYKRFRIAYYTNDPSAEEDQPIISMSNQVSGLGYGNNSYGKASLAYLAVKDLLGDMVFRKCLHTYMDKWNGKHPIPWDFFNSFNAAAGQDLNWFWQNWFFTNHYIDLALTQVQVKGKTASLQIKNTGGFAIPFDVVVNYTDGSKSSVHKTPEVWKKNDKSLQLTVPVNKAVASITLDGNLFMDATPADNTWKK</sequence>
<dbReference type="Gene3D" id="1.10.390.10">
    <property type="entry name" value="Neutral Protease Domain 2"/>
    <property type="match status" value="1"/>
</dbReference>
<dbReference type="GO" id="GO:0004177">
    <property type="term" value="F:aminopeptidase activity"/>
    <property type="evidence" value="ECO:0007669"/>
    <property type="project" value="UniProtKB-KW"/>
</dbReference>
<proteinExistence type="predicted"/>
<dbReference type="GO" id="GO:0008237">
    <property type="term" value="F:metallopeptidase activity"/>
    <property type="evidence" value="ECO:0007669"/>
    <property type="project" value="InterPro"/>
</dbReference>
<dbReference type="EMBL" id="QFFJ01000002">
    <property type="protein sequence ID" value="RBL89563.1"/>
    <property type="molecule type" value="Genomic_DNA"/>
</dbReference>
<dbReference type="RefSeq" id="WP_113618312.1">
    <property type="nucleotide sequence ID" value="NZ_QFFJ01000002.1"/>
</dbReference>
<dbReference type="Pfam" id="PF01433">
    <property type="entry name" value="Peptidase_M1"/>
    <property type="match status" value="1"/>
</dbReference>
<comment type="caution">
    <text evidence="3">The sequence shown here is derived from an EMBL/GenBank/DDBJ whole genome shotgun (WGS) entry which is preliminary data.</text>
</comment>
<accession>A0A365XTA1</accession>
<reference evidence="3 4" key="1">
    <citation type="submission" date="2018-05" db="EMBL/GenBank/DDBJ databases">
        <title>Chitinophaga sp. K3CV102501T nov., isolated from isolated from a monsoon evergreen broad-leaved forest soil.</title>
        <authorList>
            <person name="Lv Y."/>
        </authorList>
    </citation>
    <scope>NUCLEOTIDE SEQUENCE [LARGE SCALE GENOMIC DNA]</scope>
    <source>
        <strain evidence="3 4">GDMCC 1.1325</strain>
    </source>
</reference>
<keyword evidence="1" id="KW-0732">Signal</keyword>
<keyword evidence="3" id="KW-0378">Hydrolase</keyword>
<dbReference type="InterPro" id="IPR014782">
    <property type="entry name" value="Peptidase_M1_dom"/>
</dbReference>
<dbReference type="GO" id="GO:0008270">
    <property type="term" value="F:zinc ion binding"/>
    <property type="evidence" value="ECO:0007669"/>
    <property type="project" value="InterPro"/>
</dbReference>
<dbReference type="SUPFAM" id="SSF55486">
    <property type="entry name" value="Metalloproteases ('zincins'), catalytic domain"/>
    <property type="match status" value="1"/>
</dbReference>
<feature type="signal peptide" evidence="1">
    <location>
        <begin position="1"/>
        <end position="20"/>
    </location>
</feature>
<keyword evidence="3" id="KW-0645">Protease</keyword>
<evidence type="ECO:0000259" key="2">
    <source>
        <dbReference type="Pfam" id="PF01433"/>
    </source>
</evidence>
<feature type="domain" description="Peptidase M1 membrane alanine aminopeptidase" evidence="2">
    <location>
        <begin position="385"/>
        <end position="529"/>
    </location>
</feature>
<keyword evidence="4" id="KW-1185">Reference proteome</keyword>
<gene>
    <name evidence="3" type="ORF">DF182_23935</name>
</gene>
<protein>
    <submittedName>
        <fullName evidence="3">Aminopeptidase</fullName>
    </submittedName>
</protein>
<dbReference type="AlphaFoldDB" id="A0A365XTA1"/>
<evidence type="ECO:0000313" key="4">
    <source>
        <dbReference type="Proteomes" id="UP000253410"/>
    </source>
</evidence>
<evidence type="ECO:0000256" key="1">
    <source>
        <dbReference type="SAM" id="SignalP"/>
    </source>
</evidence>
<dbReference type="OrthoDB" id="9814383at2"/>
<name>A0A365XTA1_9BACT</name>
<dbReference type="CDD" id="cd09604">
    <property type="entry name" value="M1_APN_like"/>
    <property type="match status" value="1"/>
</dbReference>
<feature type="chain" id="PRO_5016679304" evidence="1">
    <location>
        <begin position="21"/>
        <end position="624"/>
    </location>
</feature>
<organism evidence="3 4">
    <name type="scientific">Chitinophaga flava</name>
    <dbReference type="NCBI Taxonomy" id="2259036"/>
    <lineage>
        <taxon>Bacteria</taxon>
        <taxon>Pseudomonadati</taxon>
        <taxon>Bacteroidota</taxon>
        <taxon>Chitinophagia</taxon>
        <taxon>Chitinophagales</taxon>
        <taxon>Chitinophagaceae</taxon>
        <taxon>Chitinophaga</taxon>
    </lineage>
</organism>
<dbReference type="InterPro" id="IPR027268">
    <property type="entry name" value="Peptidase_M4/M1_CTD_sf"/>
</dbReference>
<evidence type="ECO:0000313" key="3">
    <source>
        <dbReference type="EMBL" id="RBL89563.1"/>
    </source>
</evidence>
<keyword evidence="3" id="KW-0031">Aminopeptidase</keyword>
<dbReference type="Proteomes" id="UP000253410">
    <property type="component" value="Unassembled WGS sequence"/>
</dbReference>